<keyword evidence="2" id="KW-1185">Reference proteome</keyword>
<reference evidence="2" key="1">
    <citation type="submission" date="2014-04" db="EMBL/GenBank/DDBJ databases">
        <title>Whole-Genome optical mapping and complete genome sequence of Sphingobacterium deserti sp. nov., a new spaces isolated from desert in the west of China.</title>
        <authorList>
            <person name="Teng C."/>
            <person name="Zhou Z."/>
            <person name="Li X."/>
            <person name="Chen M."/>
            <person name="Lin M."/>
            <person name="Wang L."/>
            <person name="Su S."/>
            <person name="Zhang C."/>
            <person name="Zhang W."/>
        </authorList>
    </citation>
    <scope>NUCLEOTIDE SEQUENCE [LARGE SCALE GENOMIC DNA]</scope>
    <source>
        <strain evidence="2">ACCC05744</strain>
    </source>
</reference>
<organism evidence="1 2">
    <name type="scientific">Sphingobacterium deserti</name>
    <dbReference type="NCBI Taxonomy" id="1229276"/>
    <lineage>
        <taxon>Bacteria</taxon>
        <taxon>Pseudomonadati</taxon>
        <taxon>Bacteroidota</taxon>
        <taxon>Sphingobacteriia</taxon>
        <taxon>Sphingobacteriales</taxon>
        <taxon>Sphingobacteriaceae</taxon>
        <taxon>Sphingobacterium</taxon>
    </lineage>
</organism>
<name>A0A0B8T188_9SPHI</name>
<evidence type="ECO:0000313" key="2">
    <source>
        <dbReference type="Proteomes" id="UP000031802"/>
    </source>
</evidence>
<gene>
    <name evidence="1" type="ORF">DI53_1631</name>
</gene>
<protein>
    <submittedName>
        <fullName evidence="1">Uncharacterized protein</fullName>
    </submittedName>
</protein>
<dbReference type="PATRIC" id="fig|1229276.3.peg.1684"/>
<dbReference type="AlphaFoldDB" id="A0A0B8T188"/>
<comment type="caution">
    <text evidence="1">The sequence shown here is derived from an EMBL/GenBank/DDBJ whole genome shotgun (WGS) entry which is preliminary data.</text>
</comment>
<proteinExistence type="predicted"/>
<sequence>MEKHLVEAFNKLAVLKNIIIEVEYLDEPPEEAFIWGRDPFYGVHRNVSLELMHNGYLEDARKLFEDYVNYQYPERIEQARADIKNVWDGLRPLTRDNIESLYKQHKGVVVLTDIYFTMPYANYVFVNVSEEERFAMIEDEYSRAMPLDWILDEETSVDKAFLDVYNTKINNGRFPFVNS</sequence>
<evidence type="ECO:0000313" key="1">
    <source>
        <dbReference type="EMBL" id="KGE14602.1"/>
    </source>
</evidence>
<dbReference type="Proteomes" id="UP000031802">
    <property type="component" value="Unassembled WGS sequence"/>
</dbReference>
<accession>A0A0B8T188</accession>
<dbReference type="EMBL" id="JJMU01000024">
    <property type="protein sequence ID" value="KGE14602.1"/>
    <property type="molecule type" value="Genomic_DNA"/>
</dbReference>
<dbReference type="OrthoDB" id="705452at2"/>
<dbReference type="STRING" id="1229276.DI53_1631"/>
<dbReference type="RefSeq" id="WP_037497460.1">
    <property type="nucleotide sequence ID" value="NZ_JJMU01000024.1"/>
</dbReference>
<reference evidence="1 2" key="2">
    <citation type="journal article" date="2015" name="PLoS ONE">
        <title>Whole-Genome Optical Mapping and Finished Genome Sequence of Sphingobacterium deserti sp. nov., a New Species Isolated from the Western Desert of China.</title>
        <authorList>
            <person name="Teng C."/>
            <person name="Zhou Z."/>
            <person name="Molnar I."/>
            <person name="Li X."/>
            <person name="Tang R."/>
            <person name="Chen M."/>
            <person name="Wang L."/>
            <person name="Su S."/>
            <person name="Zhang W."/>
            <person name="Lin M."/>
        </authorList>
    </citation>
    <scope>NUCLEOTIDE SEQUENCE [LARGE SCALE GENOMIC DNA]</scope>
    <source>
        <strain evidence="2">ACCC05744</strain>
    </source>
</reference>